<comment type="caution">
    <text evidence="5">The sequence shown here is derived from an EMBL/GenBank/DDBJ whole genome shotgun (WGS) entry which is preliminary data.</text>
</comment>
<dbReference type="PROSITE" id="PS01117">
    <property type="entry name" value="HTH_MARR_1"/>
    <property type="match status" value="1"/>
</dbReference>
<dbReference type="Pfam" id="PF01047">
    <property type="entry name" value="MarR"/>
    <property type="match status" value="1"/>
</dbReference>
<dbReference type="EMBL" id="JAUSUT010000001">
    <property type="protein sequence ID" value="MDQ0382905.1"/>
    <property type="molecule type" value="Genomic_DNA"/>
</dbReference>
<dbReference type="Gene3D" id="1.10.10.10">
    <property type="entry name" value="Winged helix-like DNA-binding domain superfamily/Winged helix DNA-binding domain"/>
    <property type="match status" value="1"/>
</dbReference>
<evidence type="ECO:0000256" key="3">
    <source>
        <dbReference type="ARBA" id="ARBA00023163"/>
    </source>
</evidence>
<feature type="domain" description="HTH marR-type" evidence="4">
    <location>
        <begin position="1"/>
        <end position="132"/>
    </location>
</feature>
<evidence type="ECO:0000313" key="5">
    <source>
        <dbReference type="EMBL" id="MDQ0382905.1"/>
    </source>
</evidence>
<keyword evidence="1" id="KW-0805">Transcription regulation</keyword>
<keyword evidence="3" id="KW-0804">Transcription</keyword>
<dbReference type="SUPFAM" id="SSF46785">
    <property type="entry name" value="Winged helix' DNA-binding domain"/>
    <property type="match status" value="1"/>
</dbReference>
<evidence type="ECO:0000256" key="1">
    <source>
        <dbReference type="ARBA" id="ARBA00023015"/>
    </source>
</evidence>
<keyword evidence="2 5" id="KW-0238">DNA-binding</keyword>
<dbReference type="PROSITE" id="PS50995">
    <property type="entry name" value="HTH_MARR_2"/>
    <property type="match status" value="1"/>
</dbReference>
<dbReference type="InterPro" id="IPR036388">
    <property type="entry name" value="WH-like_DNA-bd_sf"/>
</dbReference>
<dbReference type="PANTHER" id="PTHR33164">
    <property type="entry name" value="TRANSCRIPTIONAL REGULATOR, MARR FAMILY"/>
    <property type="match status" value="1"/>
</dbReference>
<dbReference type="PANTHER" id="PTHR33164:SF94">
    <property type="entry name" value="TRANSCRIPTIONAL REGULATORY PROTEIN-RELATED"/>
    <property type="match status" value="1"/>
</dbReference>
<evidence type="ECO:0000256" key="2">
    <source>
        <dbReference type="ARBA" id="ARBA00023125"/>
    </source>
</evidence>
<dbReference type="GO" id="GO:0003677">
    <property type="term" value="F:DNA binding"/>
    <property type="evidence" value="ECO:0007669"/>
    <property type="project" value="UniProtKB-KW"/>
</dbReference>
<gene>
    <name evidence="5" type="ORF">FB470_006899</name>
</gene>
<sequence length="148" mass="15851">MTDAVLTASRLLVAVSAKSIAAVDESITIPQFRVLVVLDTRGPLKLTAIAEHLAVNPSTATRTVDRLVTAGLVNREASPTSRRELVVSLTGEGQAVVRAVTQRRRSEITRIVSRMPVTSRRGLVRALRAFTEAGGEPAAGERADALWL</sequence>
<dbReference type="Proteomes" id="UP001229651">
    <property type="component" value="Unassembled WGS sequence"/>
</dbReference>
<evidence type="ECO:0000313" key="6">
    <source>
        <dbReference type="Proteomes" id="UP001229651"/>
    </source>
</evidence>
<proteinExistence type="predicted"/>
<reference evidence="5 6" key="1">
    <citation type="submission" date="2023-07" db="EMBL/GenBank/DDBJ databases">
        <title>Sequencing the genomes of 1000 actinobacteria strains.</title>
        <authorList>
            <person name="Klenk H.-P."/>
        </authorList>
    </citation>
    <scope>NUCLEOTIDE SEQUENCE [LARGE SCALE GENOMIC DNA]</scope>
    <source>
        <strain evidence="5 6">DSM 45805</strain>
    </source>
</reference>
<dbReference type="InterPro" id="IPR023187">
    <property type="entry name" value="Tscrpt_reg_MarR-type_CS"/>
</dbReference>
<dbReference type="InterPro" id="IPR000835">
    <property type="entry name" value="HTH_MarR-typ"/>
</dbReference>
<protein>
    <submittedName>
        <fullName evidence="5">DNA-binding MarR family transcriptional regulator</fullName>
    </submittedName>
</protein>
<name>A0ABU0F5P3_9PSEU</name>
<dbReference type="InterPro" id="IPR039422">
    <property type="entry name" value="MarR/SlyA-like"/>
</dbReference>
<dbReference type="SMART" id="SM00347">
    <property type="entry name" value="HTH_MARR"/>
    <property type="match status" value="1"/>
</dbReference>
<keyword evidence="6" id="KW-1185">Reference proteome</keyword>
<organism evidence="5 6">
    <name type="scientific">Amycolatopsis thermophila</name>
    <dbReference type="NCBI Taxonomy" id="206084"/>
    <lineage>
        <taxon>Bacteria</taxon>
        <taxon>Bacillati</taxon>
        <taxon>Actinomycetota</taxon>
        <taxon>Actinomycetes</taxon>
        <taxon>Pseudonocardiales</taxon>
        <taxon>Pseudonocardiaceae</taxon>
        <taxon>Amycolatopsis</taxon>
    </lineage>
</organism>
<evidence type="ECO:0000259" key="4">
    <source>
        <dbReference type="PROSITE" id="PS50995"/>
    </source>
</evidence>
<accession>A0ABU0F5P3</accession>
<dbReference type="InterPro" id="IPR036390">
    <property type="entry name" value="WH_DNA-bd_sf"/>
</dbReference>